<keyword evidence="4" id="KW-0547">Nucleotide-binding</keyword>
<comment type="caution">
    <text evidence="11">The sequence shown here is derived from an EMBL/GenBank/DDBJ whole genome shotgun (WGS) entry which is preliminary data.</text>
</comment>
<reference evidence="11" key="1">
    <citation type="submission" date="2021-02" db="EMBL/GenBank/DDBJ databases">
        <authorList>
            <person name="Dougan E. K."/>
            <person name="Rhodes N."/>
            <person name="Thang M."/>
            <person name="Chan C."/>
        </authorList>
    </citation>
    <scope>NUCLEOTIDE SEQUENCE</scope>
</reference>
<name>A0A813KFE0_POLGL</name>
<feature type="compositionally biased region" description="Acidic residues" evidence="9">
    <location>
        <begin position="140"/>
        <end position="149"/>
    </location>
</feature>
<dbReference type="AlphaFoldDB" id="A0A813KFE0"/>
<evidence type="ECO:0000256" key="9">
    <source>
        <dbReference type="SAM" id="MobiDB-lite"/>
    </source>
</evidence>
<evidence type="ECO:0000256" key="5">
    <source>
        <dbReference type="ARBA" id="ARBA00022777"/>
    </source>
</evidence>
<evidence type="ECO:0000256" key="1">
    <source>
        <dbReference type="ARBA" id="ARBA00012513"/>
    </source>
</evidence>
<dbReference type="Pfam" id="PF00069">
    <property type="entry name" value="Pkinase"/>
    <property type="match status" value="1"/>
</dbReference>
<keyword evidence="6" id="KW-0067">ATP-binding</keyword>
<dbReference type="PROSITE" id="PS50011">
    <property type="entry name" value="PROTEIN_KINASE_DOM"/>
    <property type="match status" value="1"/>
</dbReference>
<feature type="region of interest" description="Disordered" evidence="9">
    <location>
        <begin position="127"/>
        <end position="149"/>
    </location>
</feature>
<dbReference type="Proteomes" id="UP000626109">
    <property type="component" value="Unassembled WGS sequence"/>
</dbReference>
<feature type="domain" description="Protein kinase" evidence="10">
    <location>
        <begin position="1"/>
        <end position="121"/>
    </location>
</feature>
<evidence type="ECO:0000256" key="6">
    <source>
        <dbReference type="ARBA" id="ARBA00022840"/>
    </source>
</evidence>
<feature type="non-terminal residue" evidence="11">
    <location>
        <position position="1"/>
    </location>
</feature>
<evidence type="ECO:0000259" key="10">
    <source>
        <dbReference type="PROSITE" id="PS50011"/>
    </source>
</evidence>
<evidence type="ECO:0000256" key="3">
    <source>
        <dbReference type="ARBA" id="ARBA00022679"/>
    </source>
</evidence>
<evidence type="ECO:0000256" key="4">
    <source>
        <dbReference type="ARBA" id="ARBA00022741"/>
    </source>
</evidence>
<dbReference type="InterPro" id="IPR000719">
    <property type="entry name" value="Prot_kinase_dom"/>
</dbReference>
<sequence>VWSAACMIFELITGDFLFDPRTGDDWSRDEDHLALMSELLGSLPPKEWALSGKYSKDFFLNSGKLKHIKSLKFWPLKSVLMEKYKFSEATATEIADFLSPMLRWEPSQRQPASEALKHPWCQLPEAGSEATCKVERRDTSDDESSSADE</sequence>
<keyword evidence="5" id="KW-0418">Kinase</keyword>
<accession>A0A813KFE0</accession>
<dbReference type="SUPFAM" id="SSF56112">
    <property type="entry name" value="Protein kinase-like (PK-like)"/>
    <property type="match status" value="1"/>
</dbReference>
<dbReference type="Gene3D" id="1.10.510.10">
    <property type="entry name" value="Transferase(Phosphotransferase) domain 1"/>
    <property type="match status" value="1"/>
</dbReference>
<dbReference type="GO" id="GO:0004674">
    <property type="term" value="F:protein serine/threonine kinase activity"/>
    <property type="evidence" value="ECO:0007669"/>
    <property type="project" value="UniProtKB-KW"/>
</dbReference>
<dbReference type="EC" id="2.7.11.1" evidence="1"/>
<dbReference type="InterPro" id="IPR011009">
    <property type="entry name" value="Kinase-like_dom_sf"/>
</dbReference>
<evidence type="ECO:0000256" key="2">
    <source>
        <dbReference type="ARBA" id="ARBA00022527"/>
    </source>
</evidence>
<dbReference type="InterPro" id="IPR051334">
    <property type="entry name" value="SRPK"/>
</dbReference>
<evidence type="ECO:0000256" key="7">
    <source>
        <dbReference type="ARBA" id="ARBA00047899"/>
    </source>
</evidence>
<evidence type="ECO:0000256" key="8">
    <source>
        <dbReference type="ARBA" id="ARBA00048679"/>
    </source>
</evidence>
<dbReference type="FunFam" id="1.10.510.10:FF:000275">
    <property type="entry name" value="SRSF protein kinase 2 isoform X3"/>
    <property type="match status" value="1"/>
</dbReference>
<protein>
    <recommendedName>
        <fullName evidence="1">non-specific serine/threonine protein kinase</fullName>
        <ecNumber evidence="1">2.7.11.1</ecNumber>
    </recommendedName>
</protein>
<dbReference type="PANTHER" id="PTHR47634:SF9">
    <property type="entry name" value="PROTEIN KINASE DOMAIN-CONTAINING PROTEIN-RELATED"/>
    <property type="match status" value="1"/>
</dbReference>
<dbReference type="GO" id="GO:0005524">
    <property type="term" value="F:ATP binding"/>
    <property type="evidence" value="ECO:0007669"/>
    <property type="project" value="UniProtKB-KW"/>
</dbReference>
<dbReference type="PANTHER" id="PTHR47634">
    <property type="entry name" value="PROTEIN KINASE DOMAIN-CONTAINING PROTEIN-RELATED"/>
    <property type="match status" value="1"/>
</dbReference>
<feature type="non-terminal residue" evidence="11">
    <location>
        <position position="149"/>
    </location>
</feature>
<keyword evidence="2" id="KW-0723">Serine/threonine-protein kinase</keyword>
<evidence type="ECO:0000313" key="11">
    <source>
        <dbReference type="EMBL" id="CAE8702201.1"/>
    </source>
</evidence>
<keyword evidence="3" id="KW-0808">Transferase</keyword>
<evidence type="ECO:0000313" key="12">
    <source>
        <dbReference type="Proteomes" id="UP000626109"/>
    </source>
</evidence>
<dbReference type="GO" id="GO:0050684">
    <property type="term" value="P:regulation of mRNA processing"/>
    <property type="evidence" value="ECO:0007669"/>
    <property type="project" value="TreeGrafter"/>
</dbReference>
<comment type="catalytic activity">
    <reaction evidence="8">
        <text>L-seryl-[protein] + ATP = O-phospho-L-seryl-[protein] + ADP + H(+)</text>
        <dbReference type="Rhea" id="RHEA:17989"/>
        <dbReference type="Rhea" id="RHEA-COMP:9863"/>
        <dbReference type="Rhea" id="RHEA-COMP:11604"/>
        <dbReference type="ChEBI" id="CHEBI:15378"/>
        <dbReference type="ChEBI" id="CHEBI:29999"/>
        <dbReference type="ChEBI" id="CHEBI:30616"/>
        <dbReference type="ChEBI" id="CHEBI:83421"/>
        <dbReference type="ChEBI" id="CHEBI:456216"/>
        <dbReference type="EC" id="2.7.11.1"/>
    </reaction>
</comment>
<organism evidence="11 12">
    <name type="scientific">Polarella glacialis</name>
    <name type="common">Dinoflagellate</name>
    <dbReference type="NCBI Taxonomy" id="89957"/>
    <lineage>
        <taxon>Eukaryota</taxon>
        <taxon>Sar</taxon>
        <taxon>Alveolata</taxon>
        <taxon>Dinophyceae</taxon>
        <taxon>Suessiales</taxon>
        <taxon>Suessiaceae</taxon>
        <taxon>Polarella</taxon>
    </lineage>
</organism>
<proteinExistence type="predicted"/>
<comment type="catalytic activity">
    <reaction evidence="7">
        <text>L-threonyl-[protein] + ATP = O-phospho-L-threonyl-[protein] + ADP + H(+)</text>
        <dbReference type="Rhea" id="RHEA:46608"/>
        <dbReference type="Rhea" id="RHEA-COMP:11060"/>
        <dbReference type="Rhea" id="RHEA-COMP:11605"/>
        <dbReference type="ChEBI" id="CHEBI:15378"/>
        <dbReference type="ChEBI" id="CHEBI:30013"/>
        <dbReference type="ChEBI" id="CHEBI:30616"/>
        <dbReference type="ChEBI" id="CHEBI:61977"/>
        <dbReference type="ChEBI" id="CHEBI:456216"/>
        <dbReference type="EC" id="2.7.11.1"/>
    </reaction>
</comment>
<gene>
    <name evidence="11" type="ORF">PGLA2088_LOCUS32345</name>
</gene>
<dbReference type="EMBL" id="CAJNNW010030040">
    <property type="protein sequence ID" value="CAE8702201.1"/>
    <property type="molecule type" value="Genomic_DNA"/>
</dbReference>
<dbReference type="GO" id="GO:0000245">
    <property type="term" value="P:spliceosomal complex assembly"/>
    <property type="evidence" value="ECO:0007669"/>
    <property type="project" value="TreeGrafter"/>
</dbReference>